<keyword evidence="1" id="KW-0378">Hydrolase</keyword>
<dbReference type="GO" id="GO:0005737">
    <property type="term" value="C:cytoplasm"/>
    <property type="evidence" value="ECO:0007669"/>
    <property type="project" value="InterPro"/>
</dbReference>
<dbReference type="HOGENOM" id="CLU_084603_3_1_3"/>
<dbReference type="EMBL" id="CP000393">
    <property type="protein sequence ID" value="ABG50861.1"/>
    <property type="molecule type" value="Genomic_DNA"/>
</dbReference>
<protein>
    <submittedName>
        <fullName evidence="2">Phosphohistidine phosphatase, SixA</fullName>
    </submittedName>
</protein>
<dbReference type="InterPro" id="IPR051021">
    <property type="entry name" value="Mito_Ser/Thr_phosphatase"/>
</dbReference>
<proteinExistence type="predicted"/>
<reference evidence="2" key="1">
    <citation type="submission" date="2006-06" db="EMBL/GenBank/DDBJ databases">
        <title>Complete sequence of Trichodesmium erythraeum IMS101.</title>
        <authorList>
            <consortium name="US DOE Joint Genome Institute"/>
            <person name="Copeland A."/>
            <person name="Lucas S."/>
            <person name="Lapidus A."/>
            <person name="Barry K."/>
            <person name="Detter J.C."/>
            <person name="Glavina del Rio T."/>
            <person name="Hammon N."/>
            <person name="Israni S."/>
            <person name="Dalin E."/>
            <person name="Tice H."/>
            <person name="Pitluck S."/>
            <person name="Kiss H."/>
            <person name="Munk A.C."/>
            <person name="Brettin T."/>
            <person name="Bruce D."/>
            <person name="Han C."/>
            <person name="Tapia R."/>
            <person name="Gilna P."/>
            <person name="Schmutz J."/>
            <person name="Larimer F."/>
            <person name="Land M."/>
            <person name="Hauser L."/>
            <person name="Kyrpides N."/>
            <person name="Kim E."/>
            <person name="Richardson P."/>
        </authorList>
    </citation>
    <scope>NUCLEOTIDE SEQUENCE [LARGE SCALE GENOMIC DNA]</scope>
    <source>
        <strain evidence="2">IMS101</strain>
    </source>
</reference>
<dbReference type="eggNOG" id="COG2062">
    <property type="taxonomic scope" value="Bacteria"/>
</dbReference>
<organism evidence="2">
    <name type="scientific">Trichodesmium erythraeum (strain IMS101)</name>
    <dbReference type="NCBI Taxonomy" id="203124"/>
    <lineage>
        <taxon>Bacteria</taxon>
        <taxon>Bacillati</taxon>
        <taxon>Cyanobacteriota</taxon>
        <taxon>Cyanophyceae</taxon>
        <taxon>Oscillatoriophycideae</taxon>
        <taxon>Oscillatoriales</taxon>
        <taxon>Microcoleaceae</taxon>
        <taxon>Trichodesmium</taxon>
    </lineage>
</organism>
<dbReference type="PANTHER" id="PTHR20935">
    <property type="entry name" value="PHOSPHOGLYCERATE MUTASE-RELATED"/>
    <property type="match status" value="1"/>
</dbReference>
<dbReference type="InterPro" id="IPR004449">
    <property type="entry name" value="SixA"/>
</dbReference>
<sequence length="166" mass="18699">MSTNVYFIRHGIAADRENYATDGERPLTEIGDRKTHKIAQKLKQLGLHFNLILTSPLVRANQTAKILQAHKLSSKVEEFSPLAPSGNINLWLQWLERWSPQSNKELAMVGHQPNLANWAEILIWGEVKQVLILKKAGIIGTSLPEIGSPVGNSQMFWLTPPRFILD</sequence>
<dbReference type="Pfam" id="PF00300">
    <property type="entry name" value="His_Phos_1"/>
    <property type="match status" value="1"/>
</dbReference>
<dbReference type="AlphaFoldDB" id="Q115G3"/>
<evidence type="ECO:0000313" key="2">
    <source>
        <dbReference type="EMBL" id="ABG50861.1"/>
    </source>
</evidence>
<dbReference type="Gene3D" id="3.40.50.1240">
    <property type="entry name" value="Phosphoglycerate mutase-like"/>
    <property type="match status" value="1"/>
</dbReference>
<dbReference type="STRING" id="203124.Tery_1581"/>
<dbReference type="SMART" id="SM00855">
    <property type="entry name" value="PGAM"/>
    <property type="match status" value="1"/>
</dbReference>
<accession>Q115G3</accession>
<dbReference type="SUPFAM" id="SSF53254">
    <property type="entry name" value="Phosphoglycerate mutase-like"/>
    <property type="match status" value="1"/>
</dbReference>
<dbReference type="InterPro" id="IPR029033">
    <property type="entry name" value="His_PPase_superfam"/>
</dbReference>
<dbReference type="InterPro" id="IPR013078">
    <property type="entry name" value="His_Pase_superF_clade-1"/>
</dbReference>
<gene>
    <name evidence="2" type="ordered locus">Tery_1581</name>
</gene>
<dbReference type="CDD" id="cd07067">
    <property type="entry name" value="HP_PGM_like"/>
    <property type="match status" value="1"/>
</dbReference>
<dbReference type="KEGG" id="ter:Tery_1581"/>
<dbReference type="NCBIfam" id="TIGR00249">
    <property type="entry name" value="sixA"/>
    <property type="match status" value="1"/>
</dbReference>
<dbReference type="GO" id="GO:0101006">
    <property type="term" value="F:protein histidine phosphatase activity"/>
    <property type="evidence" value="ECO:0007669"/>
    <property type="project" value="InterPro"/>
</dbReference>
<evidence type="ECO:0000256" key="1">
    <source>
        <dbReference type="ARBA" id="ARBA00022801"/>
    </source>
</evidence>
<dbReference type="RefSeq" id="WP_011611237.1">
    <property type="nucleotide sequence ID" value="NC_008312.1"/>
</dbReference>
<name>Q115G3_TRIEI</name>